<evidence type="ECO:0000259" key="16">
    <source>
        <dbReference type="PROSITE" id="PS50071"/>
    </source>
</evidence>
<feature type="transmembrane region" description="Helical" evidence="15">
    <location>
        <begin position="281"/>
        <end position="300"/>
    </location>
</feature>
<dbReference type="InterPro" id="IPR009057">
    <property type="entry name" value="Homeodomain-like_sf"/>
</dbReference>
<accession>A0A3M0JIX2</accession>
<comment type="pathway">
    <text evidence="3">Sphingolipid metabolism.</text>
</comment>
<evidence type="ECO:0000256" key="1">
    <source>
        <dbReference type="ARBA" id="ARBA00004477"/>
    </source>
</evidence>
<evidence type="ECO:0000256" key="9">
    <source>
        <dbReference type="ARBA" id="ARBA00023098"/>
    </source>
</evidence>
<dbReference type="AlphaFoldDB" id="A0A3M0JIX2"/>
<sequence>MARVSWEDFNSRTPVFRAAIFSDMLWQPGSCNRHCYKPSLCQQLDCALSSGNGADGLKWVPFAEASKDLMIRVQIFPVCLGARHSQAEQPSKEGAGKWSIRMARSLYEWLWQHEFWLPPGITWDDMQESEDTHYPQPRDLLLSIPFALILVVIRCAFERAIALPLSTKLGVRDKQRPKAQPNPVLETFYSRRRKNPEEGELLSLAKQCDLPVRKVEKWFRRRRNMDRPSLSKKFSEACWRFTFYIISFFTGLAVLYNKPWLWDHRECWTGYPQQPLQPSLFWYYMLELSFYWSLVFTLPFDVKRKDFKEQIVHHAATIFLISFSYCANYIRIGTLVMVIHDASDCFLEPTKIFNYMKWKKTCDSLFMIFSAVFLISRLVIYPYTVLYNTYYYSMEIFQPFFGYYFVNVLLVILQLLHVFWSCLIIRMVYKFFLQGTMEKDMRSDTEESDKDEERDKIREKEKNGITYFSNGTSNGYIQRNGSEPLVNRAHLANGHAKER</sequence>
<evidence type="ECO:0000256" key="14">
    <source>
        <dbReference type="SAM" id="MobiDB-lite"/>
    </source>
</evidence>
<evidence type="ECO:0000256" key="8">
    <source>
        <dbReference type="ARBA" id="ARBA00022989"/>
    </source>
</evidence>
<feature type="DNA-binding region" description="Homeobox" evidence="12">
    <location>
        <begin position="187"/>
        <end position="230"/>
    </location>
</feature>
<keyword evidence="9" id="KW-0443">Lipid metabolism</keyword>
<dbReference type="UniPathway" id="UPA00222"/>
<evidence type="ECO:0000259" key="17">
    <source>
        <dbReference type="PROSITE" id="PS50922"/>
    </source>
</evidence>
<evidence type="ECO:0000256" key="4">
    <source>
        <dbReference type="ARBA" id="ARBA00022516"/>
    </source>
</evidence>
<dbReference type="PANTHER" id="PTHR12560">
    <property type="entry name" value="LONGEVITY ASSURANCE FACTOR 1 LAG1"/>
    <property type="match status" value="1"/>
</dbReference>
<keyword evidence="6 13" id="KW-0812">Transmembrane</keyword>
<dbReference type="CDD" id="cd00086">
    <property type="entry name" value="homeodomain"/>
    <property type="match status" value="1"/>
</dbReference>
<dbReference type="GO" id="GO:0005634">
    <property type="term" value="C:nucleus"/>
    <property type="evidence" value="ECO:0007669"/>
    <property type="project" value="UniProtKB-SubCell"/>
</dbReference>
<organism evidence="18 19">
    <name type="scientific">Hirundo rustica rustica</name>
    <dbReference type="NCBI Taxonomy" id="333673"/>
    <lineage>
        <taxon>Eukaryota</taxon>
        <taxon>Metazoa</taxon>
        <taxon>Chordata</taxon>
        <taxon>Craniata</taxon>
        <taxon>Vertebrata</taxon>
        <taxon>Euteleostomi</taxon>
        <taxon>Archelosauria</taxon>
        <taxon>Archosauria</taxon>
        <taxon>Dinosauria</taxon>
        <taxon>Saurischia</taxon>
        <taxon>Theropoda</taxon>
        <taxon>Coelurosauria</taxon>
        <taxon>Aves</taxon>
        <taxon>Neognathae</taxon>
        <taxon>Neoaves</taxon>
        <taxon>Telluraves</taxon>
        <taxon>Australaves</taxon>
        <taxon>Passeriformes</taxon>
        <taxon>Sylvioidea</taxon>
        <taxon>Hirundinidae</taxon>
        <taxon>Hirundo</taxon>
    </lineage>
</organism>
<keyword evidence="10 13" id="KW-0472">Membrane</keyword>
<keyword evidence="5" id="KW-0808">Transferase</keyword>
<evidence type="ECO:0000256" key="11">
    <source>
        <dbReference type="ARBA" id="ARBA00049036"/>
    </source>
</evidence>
<dbReference type="EMBL" id="QRBI01000142">
    <property type="protein sequence ID" value="RMC00769.1"/>
    <property type="molecule type" value="Genomic_DNA"/>
</dbReference>
<dbReference type="PROSITE" id="PS50071">
    <property type="entry name" value="HOMEOBOX_2"/>
    <property type="match status" value="1"/>
</dbReference>
<feature type="compositionally biased region" description="Basic and acidic residues" evidence="14">
    <location>
        <begin position="443"/>
        <end position="463"/>
    </location>
</feature>
<keyword evidence="12" id="KW-0539">Nucleus</keyword>
<dbReference type="InterPro" id="IPR006634">
    <property type="entry name" value="TLC-dom"/>
</dbReference>
<evidence type="ECO:0000256" key="5">
    <source>
        <dbReference type="ARBA" id="ARBA00022679"/>
    </source>
</evidence>
<gene>
    <name evidence="18" type="ORF">DUI87_22453</name>
</gene>
<keyword evidence="7" id="KW-0256">Endoplasmic reticulum</keyword>
<proteinExistence type="predicted"/>
<feature type="region of interest" description="Disordered" evidence="14">
    <location>
        <begin position="443"/>
        <end position="499"/>
    </location>
</feature>
<dbReference type="Gene3D" id="1.10.10.60">
    <property type="entry name" value="Homeodomain-like"/>
    <property type="match status" value="1"/>
</dbReference>
<feature type="transmembrane region" description="Helical" evidence="15">
    <location>
        <begin position="237"/>
        <end position="256"/>
    </location>
</feature>
<keyword evidence="19" id="KW-1185">Reference proteome</keyword>
<dbReference type="GO" id="GO:0046513">
    <property type="term" value="P:ceramide biosynthetic process"/>
    <property type="evidence" value="ECO:0007669"/>
    <property type="project" value="InterPro"/>
</dbReference>
<evidence type="ECO:0000256" key="10">
    <source>
        <dbReference type="ARBA" id="ARBA00023136"/>
    </source>
</evidence>
<comment type="pathway">
    <text evidence="2">Lipid metabolism; sphingolipid metabolism.</text>
</comment>
<feature type="compositionally biased region" description="Polar residues" evidence="14">
    <location>
        <begin position="466"/>
        <end position="481"/>
    </location>
</feature>
<comment type="subcellular location">
    <subcellularLocation>
        <location evidence="1">Endoplasmic reticulum membrane</location>
        <topology evidence="1">Multi-pass membrane protein</topology>
    </subcellularLocation>
    <subcellularLocation>
        <location evidence="12">Nucleus</location>
    </subcellularLocation>
</comment>
<dbReference type="PANTHER" id="PTHR12560:SF6">
    <property type="entry name" value="CERAMIDE SYNTHASE 4"/>
    <property type="match status" value="1"/>
</dbReference>
<dbReference type="FunFam" id="1.10.10.60:FF:000020">
    <property type="entry name" value="Ceramide synthase 5"/>
    <property type="match status" value="1"/>
</dbReference>
<dbReference type="PROSITE" id="PS50922">
    <property type="entry name" value="TLC"/>
    <property type="match status" value="1"/>
</dbReference>
<feature type="transmembrane region" description="Helical" evidence="15">
    <location>
        <begin position="404"/>
        <end position="429"/>
    </location>
</feature>
<reference evidence="18 19" key="1">
    <citation type="submission" date="2018-07" db="EMBL/GenBank/DDBJ databases">
        <title>A high quality draft genome assembly of the barn swallow (H. rustica rustica).</title>
        <authorList>
            <person name="Formenti G."/>
            <person name="Chiara M."/>
            <person name="Poveda L."/>
            <person name="Francoijs K.-J."/>
            <person name="Bonisoli-Alquati A."/>
            <person name="Canova L."/>
            <person name="Gianfranceschi L."/>
            <person name="Horner D.S."/>
            <person name="Saino N."/>
        </authorList>
    </citation>
    <scope>NUCLEOTIDE SEQUENCE [LARGE SCALE GENOMIC DNA]</scope>
    <source>
        <strain evidence="18">Chelidonia</strain>
        <tissue evidence="18">Blood</tissue>
    </source>
</reference>
<comment type="caution">
    <text evidence="18">The sequence shown here is derived from an EMBL/GenBank/DDBJ whole genome shotgun (WGS) entry which is preliminary data.</text>
</comment>
<evidence type="ECO:0000256" key="6">
    <source>
        <dbReference type="ARBA" id="ARBA00022692"/>
    </source>
</evidence>
<feature type="domain" description="Homeobox" evidence="16">
    <location>
        <begin position="185"/>
        <end position="229"/>
    </location>
</feature>
<dbReference type="GO" id="GO:0050291">
    <property type="term" value="F:sphingosine N-acyltransferase activity"/>
    <property type="evidence" value="ECO:0007669"/>
    <property type="project" value="InterPro"/>
</dbReference>
<comment type="catalytic activity">
    <reaction evidence="11">
        <text>sphinganine + octadecanoyl-CoA = N-(octadecanoyl)-sphinganine + CoA + H(+)</text>
        <dbReference type="Rhea" id="RHEA:36547"/>
        <dbReference type="ChEBI" id="CHEBI:15378"/>
        <dbReference type="ChEBI" id="CHEBI:57287"/>
        <dbReference type="ChEBI" id="CHEBI:57394"/>
        <dbReference type="ChEBI" id="CHEBI:57817"/>
        <dbReference type="ChEBI" id="CHEBI:67033"/>
    </reaction>
    <physiologicalReaction direction="left-to-right" evidence="11">
        <dbReference type="Rhea" id="RHEA:36548"/>
    </physiologicalReaction>
</comment>
<feature type="domain" description="TLC" evidence="17">
    <location>
        <begin position="232"/>
        <end position="433"/>
    </location>
</feature>
<evidence type="ECO:0008006" key="20">
    <source>
        <dbReference type="Google" id="ProtNLM"/>
    </source>
</evidence>
<dbReference type="SUPFAM" id="SSF46689">
    <property type="entry name" value="Homeodomain-like"/>
    <property type="match status" value="1"/>
</dbReference>
<evidence type="ECO:0000256" key="12">
    <source>
        <dbReference type="PROSITE-ProRule" id="PRU00108"/>
    </source>
</evidence>
<feature type="transmembrane region" description="Helical" evidence="15">
    <location>
        <begin position="365"/>
        <end position="384"/>
    </location>
</feature>
<dbReference type="InterPro" id="IPR016439">
    <property type="entry name" value="Lag1/Lac1-like"/>
</dbReference>
<evidence type="ECO:0000256" key="3">
    <source>
        <dbReference type="ARBA" id="ARBA00004991"/>
    </source>
</evidence>
<dbReference type="Proteomes" id="UP000269221">
    <property type="component" value="Unassembled WGS sequence"/>
</dbReference>
<evidence type="ECO:0000256" key="7">
    <source>
        <dbReference type="ARBA" id="ARBA00022824"/>
    </source>
</evidence>
<evidence type="ECO:0000313" key="19">
    <source>
        <dbReference type="Proteomes" id="UP000269221"/>
    </source>
</evidence>
<evidence type="ECO:0000256" key="13">
    <source>
        <dbReference type="PROSITE-ProRule" id="PRU00205"/>
    </source>
</evidence>
<dbReference type="Pfam" id="PF03798">
    <property type="entry name" value="TRAM_LAG1_CLN8"/>
    <property type="match status" value="1"/>
</dbReference>
<evidence type="ECO:0000313" key="18">
    <source>
        <dbReference type="EMBL" id="RMC00769.1"/>
    </source>
</evidence>
<dbReference type="SMART" id="SM00724">
    <property type="entry name" value="TLC"/>
    <property type="match status" value="1"/>
</dbReference>
<keyword evidence="8 15" id="KW-1133">Transmembrane helix</keyword>
<keyword evidence="4" id="KW-0444">Lipid biosynthesis</keyword>
<protein>
    <recommendedName>
        <fullName evidence="20">Homeobox domain-containing protein</fullName>
    </recommendedName>
</protein>
<evidence type="ECO:0000256" key="2">
    <source>
        <dbReference type="ARBA" id="ARBA00004760"/>
    </source>
</evidence>
<evidence type="ECO:0000256" key="15">
    <source>
        <dbReference type="SAM" id="Phobius"/>
    </source>
</evidence>
<dbReference type="OrthoDB" id="537032at2759"/>
<dbReference type="GO" id="GO:0005789">
    <property type="term" value="C:endoplasmic reticulum membrane"/>
    <property type="evidence" value="ECO:0007669"/>
    <property type="project" value="UniProtKB-SubCell"/>
</dbReference>
<dbReference type="STRING" id="333673.A0A3M0JIX2"/>
<name>A0A3M0JIX2_HIRRU</name>
<keyword evidence="12" id="KW-0238">DNA-binding</keyword>
<keyword evidence="12" id="KW-0371">Homeobox</keyword>
<dbReference type="InterPro" id="IPR001356">
    <property type="entry name" value="HD"/>
</dbReference>
<dbReference type="GO" id="GO:0003677">
    <property type="term" value="F:DNA binding"/>
    <property type="evidence" value="ECO:0007669"/>
    <property type="project" value="UniProtKB-UniRule"/>
</dbReference>